<dbReference type="InterPro" id="IPR029058">
    <property type="entry name" value="AB_hydrolase_fold"/>
</dbReference>
<keyword evidence="2" id="KW-0378">Hydrolase</keyword>
<feature type="non-terminal residue" evidence="3">
    <location>
        <position position="1"/>
    </location>
</feature>
<dbReference type="Gene3D" id="3.40.50.1820">
    <property type="entry name" value="alpha/beta hydrolase"/>
    <property type="match status" value="1"/>
</dbReference>
<comment type="similarity">
    <text evidence="1">Belongs to the esterase D family.</text>
</comment>
<dbReference type="Pfam" id="PF00756">
    <property type="entry name" value="Esterase"/>
    <property type="match status" value="1"/>
</dbReference>
<organism evidence="3 4">
    <name type="scientific">Rhizobium johnstonii (strain DSM 114642 / LMG 32736 / 3841)</name>
    <name type="common">Rhizobium leguminosarum bv. viciae</name>
    <dbReference type="NCBI Taxonomy" id="216596"/>
    <lineage>
        <taxon>Bacteria</taxon>
        <taxon>Pseudomonadati</taxon>
        <taxon>Pseudomonadota</taxon>
        <taxon>Alphaproteobacteria</taxon>
        <taxon>Hyphomicrobiales</taxon>
        <taxon>Rhizobiaceae</taxon>
        <taxon>Rhizobium/Agrobacterium group</taxon>
        <taxon>Rhizobium</taxon>
        <taxon>Rhizobium johnstonii</taxon>
    </lineage>
</organism>
<dbReference type="KEGG" id="rle:pRL100324"/>
<keyword evidence="4" id="KW-1185">Reference proteome</keyword>
<evidence type="ECO:0000313" key="4">
    <source>
        <dbReference type="Proteomes" id="UP000006575"/>
    </source>
</evidence>
<dbReference type="PANTHER" id="PTHR40841:SF2">
    <property type="entry name" value="SIDEROPHORE-DEGRADING ESTERASE (EUROFUNG)"/>
    <property type="match status" value="1"/>
</dbReference>
<dbReference type="Proteomes" id="UP000006575">
    <property type="component" value="Plasmid pRL10"/>
</dbReference>
<reference evidence="3 4" key="1">
    <citation type="journal article" date="2006" name="Genome Biol.">
        <title>The genome of Rhizobium leguminosarum has recognizable core and accessory components.</title>
        <authorList>
            <person name="Young J.W."/>
            <person name="Crossman L.C."/>
            <person name="Johnston A.W.B."/>
            <person name="Thomson N.R."/>
            <person name="Ghazoui Z.F."/>
            <person name="Hull K.H."/>
            <person name="Wexler M."/>
            <person name="Curson A.R.J."/>
            <person name="Todd J.D."/>
            <person name="Poole P.S."/>
            <person name="Mauchline T.H."/>
            <person name="East A.K."/>
            <person name="Quail M.A."/>
            <person name="Churcher C."/>
            <person name="Arrowsmith C."/>
            <person name="Cherevach A."/>
            <person name="Chillingworth T."/>
            <person name="Clarke K."/>
            <person name="Cronin A."/>
            <person name="Davis P."/>
            <person name="Fraser A."/>
            <person name="Hance Z."/>
            <person name="Hauser H."/>
            <person name="Jagels K."/>
            <person name="Moule S."/>
            <person name="Mungall K."/>
            <person name="Norbertczak H."/>
            <person name="Rabbinowitsch E."/>
            <person name="Sanders M."/>
            <person name="Simmonds M."/>
            <person name="Whitehead S."/>
            <person name="Parkhill J."/>
        </authorList>
    </citation>
    <scope>NUCLEOTIDE SEQUENCE [LARGE SCALE GENOMIC DNA]</scope>
    <source>
        <strain evidence="4">DSM 114642 / LMG 32736 / 3841</strain>
    </source>
</reference>
<evidence type="ECO:0000256" key="2">
    <source>
        <dbReference type="ARBA" id="ARBA00022801"/>
    </source>
</evidence>
<dbReference type="EMBL" id="AM236084">
    <property type="protein sequence ID" value="CAK10550.1"/>
    <property type="molecule type" value="Genomic_DNA"/>
</dbReference>
<dbReference type="ESTHER" id="rhil3-q1m7i2">
    <property type="family name" value="A85-IroE-IroD-Fes-Yiel"/>
</dbReference>
<evidence type="ECO:0000256" key="1">
    <source>
        <dbReference type="ARBA" id="ARBA00005622"/>
    </source>
</evidence>
<geneLocation type="plasmid" evidence="3 4">
    <name>pRL10</name>
</geneLocation>
<keyword evidence="3" id="KW-0614">Plasmid</keyword>
<dbReference type="HOGENOM" id="CLU_039834_3_0_5"/>
<sequence length="312" mass="33930">TAPISISLPLSSQPSENFLMTNPISVYSMPGTCFFDLAPAAGGEPYRLFLSIPAEKPPAGGWPLLVMTDGNATFPFAVASLVTQAPYPTGTNVGWGVIAAIGYPSDEPYDPLRRSWDLGPPPVKSYPPFVEGGPPVVIGGTGKLVDFIENELIPRIAEMVILDPMRRSLFGHSFGGLFTLYALFERPGLFANWIAASPTIYWENSEILKNEAQRQDAPGNAPFLHLSAGEYEGDELAPFQYRNEDATARLEKRKTERTVLLAREMAERLNGTTDGLRTEFELYAGETHMSVLAAAVNRAVGIAFAVQSLTDM</sequence>
<dbReference type="PANTHER" id="PTHR40841">
    <property type="entry name" value="SIDEROPHORE TRIACETYLFUSARININE C ESTERASE"/>
    <property type="match status" value="1"/>
</dbReference>
<evidence type="ECO:0000313" key="3">
    <source>
        <dbReference type="EMBL" id="CAK10550.1"/>
    </source>
</evidence>
<dbReference type="AlphaFoldDB" id="Q1M7I2"/>
<dbReference type="SUPFAM" id="SSF53474">
    <property type="entry name" value="alpha/beta-Hydrolases"/>
    <property type="match status" value="1"/>
</dbReference>
<protein>
    <submittedName>
        <fullName evidence="3">Esterase involved in siderophore processing</fullName>
    </submittedName>
</protein>
<proteinExistence type="inferred from homology"/>
<gene>
    <name evidence="3" type="primary">iroE</name>
    <name evidence="3" type="ordered locus">pRL100324</name>
</gene>
<dbReference type="GO" id="GO:0016788">
    <property type="term" value="F:hydrolase activity, acting on ester bonds"/>
    <property type="evidence" value="ECO:0007669"/>
    <property type="project" value="TreeGrafter"/>
</dbReference>
<dbReference type="EnsemblBacteria" id="CAK10550">
    <property type="protein sequence ID" value="CAK10550"/>
    <property type="gene ID" value="pRL100324"/>
</dbReference>
<dbReference type="InterPro" id="IPR052558">
    <property type="entry name" value="Siderophore_Hydrolase_D"/>
</dbReference>
<name>Q1M7I2_RHIJ3</name>
<dbReference type="InterPro" id="IPR000801">
    <property type="entry name" value="Esterase-like"/>
</dbReference>
<accession>Q1M7I2</accession>